<dbReference type="InterPro" id="IPR027417">
    <property type="entry name" value="P-loop_NTPase"/>
</dbReference>
<keyword evidence="3" id="KW-0175">Coiled coil</keyword>
<dbReference type="InterPro" id="IPR002182">
    <property type="entry name" value="NB-ARC"/>
</dbReference>
<evidence type="ECO:0000313" key="9">
    <source>
        <dbReference type="RefSeq" id="XP_060670219.1"/>
    </source>
</evidence>
<keyword evidence="8" id="KW-1185">Reference proteome</keyword>
<evidence type="ECO:0000259" key="5">
    <source>
        <dbReference type="Pfam" id="PF00931"/>
    </source>
</evidence>
<dbReference type="RefSeq" id="XP_060670219.1">
    <property type="nucleotide sequence ID" value="XM_060814236.1"/>
</dbReference>
<evidence type="ECO:0000256" key="4">
    <source>
        <dbReference type="SAM" id="MobiDB-lite"/>
    </source>
</evidence>
<dbReference type="Gene3D" id="1.10.8.430">
    <property type="entry name" value="Helical domain of apoptotic protease-activating factors"/>
    <property type="match status" value="1"/>
</dbReference>
<feature type="compositionally biased region" description="Basic and acidic residues" evidence="4">
    <location>
        <begin position="638"/>
        <end position="678"/>
    </location>
</feature>
<dbReference type="Gene3D" id="1.10.10.10">
    <property type="entry name" value="Winged helix-like DNA-binding domain superfamily/Winged helix DNA-binding domain"/>
    <property type="match status" value="1"/>
</dbReference>
<feature type="region of interest" description="Disordered" evidence="4">
    <location>
        <begin position="594"/>
        <end position="678"/>
    </location>
</feature>
<feature type="domain" description="Disease resistance protein winged helix" evidence="6">
    <location>
        <begin position="503"/>
        <end position="575"/>
    </location>
</feature>
<feature type="coiled-coil region" evidence="3">
    <location>
        <begin position="125"/>
        <end position="152"/>
    </location>
</feature>
<dbReference type="InterPro" id="IPR032675">
    <property type="entry name" value="LRR_dom_sf"/>
</dbReference>
<keyword evidence="1" id="KW-0677">Repeat</keyword>
<organism evidence="8 9">
    <name type="scientific">Ziziphus jujuba</name>
    <name type="common">Chinese jujube</name>
    <name type="synonym">Ziziphus sativa</name>
    <dbReference type="NCBI Taxonomy" id="326968"/>
    <lineage>
        <taxon>Eukaryota</taxon>
        <taxon>Viridiplantae</taxon>
        <taxon>Streptophyta</taxon>
        <taxon>Embryophyta</taxon>
        <taxon>Tracheophyta</taxon>
        <taxon>Spermatophyta</taxon>
        <taxon>Magnoliopsida</taxon>
        <taxon>eudicotyledons</taxon>
        <taxon>Gunneridae</taxon>
        <taxon>Pentapetalae</taxon>
        <taxon>rosids</taxon>
        <taxon>fabids</taxon>
        <taxon>Rosales</taxon>
        <taxon>Rhamnaceae</taxon>
        <taxon>Paliureae</taxon>
        <taxon>Ziziphus</taxon>
    </lineage>
</organism>
<dbReference type="SUPFAM" id="SSF52058">
    <property type="entry name" value="L domain-like"/>
    <property type="match status" value="1"/>
</dbReference>
<protein>
    <submittedName>
        <fullName evidence="9">Disease resistance protein RGA3</fullName>
    </submittedName>
</protein>
<name>A0ABM4A0G6_ZIZJJ</name>
<reference evidence="9" key="1">
    <citation type="submission" date="2025-08" db="UniProtKB">
        <authorList>
            <consortium name="RefSeq"/>
        </authorList>
    </citation>
    <scope>IDENTIFICATION</scope>
    <source>
        <tissue evidence="9">Seedling</tissue>
    </source>
</reference>
<dbReference type="Pfam" id="PF00931">
    <property type="entry name" value="NB-ARC"/>
    <property type="match status" value="2"/>
</dbReference>
<dbReference type="InterPro" id="IPR058922">
    <property type="entry name" value="WHD_DRP"/>
</dbReference>
<dbReference type="SUPFAM" id="SSF52540">
    <property type="entry name" value="P-loop containing nucleoside triphosphate hydrolases"/>
    <property type="match status" value="1"/>
</dbReference>
<accession>A0ABM4A0G6</accession>
<evidence type="ECO:0000259" key="7">
    <source>
        <dbReference type="Pfam" id="PF23598"/>
    </source>
</evidence>
<dbReference type="InterPro" id="IPR044974">
    <property type="entry name" value="Disease_R_plants"/>
</dbReference>
<feature type="domain" description="NB-ARC" evidence="5">
    <location>
        <begin position="324"/>
        <end position="419"/>
    </location>
</feature>
<evidence type="ECO:0000256" key="2">
    <source>
        <dbReference type="ARBA" id="ARBA00022821"/>
    </source>
</evidence>
<keyword evidence="2" id="KW-0611">Plant defense</keyword>
<dbReference type="InterPro" id="IPR036388">
    <property type="entry name" value="WH-like_DNA-bd_sf"/>
</dbReference>
<dbReference type="InterPro" id="IPR055414">
    <property type="entry name" value="LRR_R13L4/SHOC2-like"/>
</dbReference>
<dbReference type="PRINTS" id="PR00364">
    <property type="entry name" value="DISEASERSIST"/>
</dbReference>
<gene>
    <name evidence="9" type="primary">LOC132800478</name>
</gene>
<evidence type="ECO:0000256" key="3">
    <source>
        <dbReference type="SAM" id="Coils"/>
    </source>
</evidence>
<sequence length="820" mass="93633">MEESTVSTVTDSILLKIKYAAAQIREKEQPKGLKDFISPIMEALNDGAEKKPVDDVLLQDEDKLKELLEDTIGSKFKGIQGDADKKKRVKNLTVKRKTKTEDALYKADDLMDEVLNEAAKPVLNSKQLVSLAKKLRETIKNMENAAAGDNARPEQPHKVFFRPRKVFTKELDPPVNRLNSDSWLDNHKKAIEEQLWKEITTNGEEHVAVLAIVGNGGLGKTTLALNLFQRQISQKDTDFDLRIWVNMRSLVEGIIPPHKFNMRSLVEEIILYTAKKDVQDERLESTTKRLPQCTPSEGPSTFHEVNRLSVEQLHKEDSAALSESLSYLEEGELHDKLRQIIDGKWLLLVLDDVLDMDIRKWLHFKNLLSNAVGDGSRIIITTCSKLDGKITASTDKNVHMLRHLDERESCDLFQRSAFDLQKPINSKIVEVAVEIVKRCGGNPFALKTVGEKLMSTNLETQAWSNFRDKEFQKVVNEEILPSLKLSYDLLPPELKQCFAYCSIFPQQSEIEVKKLIHLWMAQGLIYPLPGQRMEDVGYDYVKDLCQRSLFEELEVDREKGFVTTCKMPKLMHDLAVLVSGKRLATLKQKEKLEIGTDERSTQKDKSDIGTHGERTLKNKHDIGNHDETTQKDNSGIVTHERTKLADKHDIGNDEITQKKDKSDMGTDERTQEDKHAIGIDETTEHVSFHFHLDGSRKIRSFFQKKRPRIRTIILPCQLQEETEEELRSSTFKDIITNYNNLRTLDLHATGIKVVPESIDKLKHLKYLDLSQNKGIKLLPDSITKVPNLMTLKLSSCCGLNELPKDMEKLVNLKHLEIDLM</sequence>
<evidence type="ECO:0000259" key="6">
    <source>
        <dbReference type="Pfam" id="PF23559"/>
    </source>
</evidence>
<feature type="compositionally biased region" description="Basic and acidic residues" evidence="4">
    <location>
        <begin position="594"/>
        <end position="630"/>
    </location>
</feature>
<dbReference type="PANTHER" id="PTHR23155:SF1211">
    <property type="entry name" value="OS09G0313500 PROTEIN"/>
    <property type="match status" value="1"/>
</dbReference>
<dbReference type="PANTHER" id="PTHR23155">
    <property type="entry name" value="DISEASE RESISTANCE PROTEIN RP"/>
    <property type="match status" value="1"/>
</dbReference>
<evidence type="ECO:0000313" key="8">
    <source>
        <dbReference type="Proteomes" id="UP001652623"/>
    </source>
</evidence>
<dbReference type="Pfam" id="PF23598">
    <property type="entry name" value="LRR_14"/>
    <property type="match status" value="1"/>
</dbReference>
<dbReference type="Gene3D" id="3.40.50.300">
    <property type="entry name" value="P-loop containing nucleotide triphosphate hydrolases"/>
    <property type="match status" value="1"/>
</dbReference>
<dbReference type="Proteomes" id="UP001652623">
    <property type="component" value="Chromosome 2"/>
</dbReference>
<feature type="domain" description="NB-ARC" evidence="5">
    <location>
        <begin position="193"/>
        <end position="248"/>
    </location>
</feature>
<dbReference type="Gene3D" id="3.80.10.10">
    <property type="entry name" value="Ribonuclease Inhibitor"/>
    <property type="match status" value="1"/>
</dbReference>
<feature type="domain" description="Disease resistance R13L4/SHOC-2-like LRR" evidence="7">
    <location>
        <begin position="735"/>
        <end position="817"/>
    </location>
</feature>
<evidence type="ECO:0000256" key="1">
    <source>
        <dbReference type="ARBA" id="ARBA00022737"/>
    </source>
</evidence>
<proteinExistence type="predicted"/>
<dbReference type="InterPro" id="IPR042197">
    <property type="entry name" value="Apaf_helical"/>
</dbReference>
<dbReference type="Pfam" id="PF23559">
    <property type="entry name" value="WHD_DRP"/>
    <property type="match status" value="1"/>
</dbReference>
<dbReference type="GeneID" id="132800478"/>